<gene>
    <name evidence="9" type="ORF">GCM10007276_24540</name>
</gene>
<dbReference type="GO" id="GO:0008360">
    <property type="term" value="P:regulation of cell shape"/>
    <property type="evidence" value="ECO:0007669"/>
    <property type="project" value="UniProtKB-UniRule"/>
</dbReference>
<dbReference type="InterPro" id="IPR036365">
    <property type="entry name" value="PGBD-like_sf"/>
</dbReference>
<proteinExistence type="inferred from homology"/>
<evidence type="ECO:0000256" key="1">
    <source>
        <dbReference type="ARBA" id="ARBA00004752"/>
    </source>
</evidence>
<feature type="active site" description="Proton donor/acceptor" evidence="7">
    <location>
        <position position="326"/>
    </location>
</feature>
<organism evidence="9 10">
    <name type="scientific">Agaricicola taiwanensis</name>
    <dbReference type="NCBI Taxonomy" id="591372"/>
    <lineage>
        <taxon>Bacteria</taxon>
        <taxon>Pseudomonadati</taxon>
        <taxon>Pseudomonadota</taxon>
        <taxon>Alphaproteobacteria</taxon>
        <taxon>Rhodobacterales</taxon>
        <taxon>Paracoccaceae</taxon>
        <taxon>Agaricicola</taxon>
    </lineage>
</organism>
<dbReference type="InterPro" id="IPR052905">
    <property type="entry name" value="LD-transpeptidase_YkuD-like"/>
</dbReference>
<name>A0A8J2YIS2_9RHOB</name>
<dbReference type="SUPFAM" id="SSF47090">
    <property type="entry name" value="PGBD-like"/>
    <property type="match status" value="1"/>
</dbReference>
<feature type="active site" description="Nucleophile" evidence="7">
    <location>
        <position position="345"/>
    </location>
</feature>
<evidence type="ECO:0000256" key="3">
    <source>
        <dbReference type="ARBA" id="ARBA00022679"/>
    </source>
</evidence>
<keyword evidence="4 7" id="KW-0133">Cell shape</keyword>
<evidence type="ECO:0000256" key="4">
    <source>
        <dbReference type="ARBA" id="ARBA00022960"/>
    </source>
</evidence>
<keyword evidence="6 7" id="KW-0961">Cell wall biogenesis/degradation</keyword>
<evidence type="ECO:0000259" key="8">
    <source>
        <dbReference type="PROSITE" id="PS52029"/>
    </source>
</evidence>
<accession>A0A8J2YIS2</accession>
<protein>
    <submittedName>
        <fullName evidence="9">Amidase</fullName>
    </submittedName>
</protein>
<reference evidence="9" key="2">
    <citation type="submission" date="2020-09" db="EMBL/GenBank/DDBJ databases">
        <authorList>
            <person name="Sun Q."/>
            <person name="Sedlacek I."/>
        </authorList>
    </citation>
    <scope>NUCLEOTIDE SEQUENCE</scope>
    <source>
        <strain evidence="9">CCM 7684</strain>
    </source>
</reference>
<dbReference type="Pfam" id="PF01471">
    <property type="entry name" value="PG_binding_1"/>
    <property type="match status" value="1"/>
</dbReference>
<keyword evidence="3" id="KW-0808">Transferase</keyword>
<dbReference type="Gene3D" id="1.10.101.10">
    <property type="entry name" value="PGBD-like superfamily/PGBD"/>
    <property type="match status" value="1"/>
</dbReference>
<dbReference type="InterPro" id="IPR005490">
    <property type="entry name" value="LD_TPept_cat_dom"/>
</dbReference>
<dbReference type="GO" id="GO:0071555">
    <property type="term" value="P:cell wall organization"/>
    <property type="evidence" value="ECO:0007669"/>
    <property type="project" value="UniProtKB-UniRule"/>
</dbReference>
<dbReference type="InterPro" id="IPR038063">
    <property type="entry name" value="Transpep_catalytic_dom"/>
</dbReference>
<evidence type="ECO:0000256" key="7">
    <source>
        <dbReference type="PROSITE-ProRule" id="PRU01373"/>
    </source>
</evidence>
<dbReference type="Gene3D" id="2.40.440.10">
    <property type="entry name" value="L,D-transpeptidase catalytic domain-like"/>
    <property type="match status" value="1"/>
</dbReference>
<dbReference type="InterPro" id="IPR002477">
    <property type="entry name" value="Peptidoglycan-bd-like"/>
</dbReference>
<dbReference type="CDD" id="cd16913">
    <property type="entry name" value="YkuD_like"/>
    <property type="match status" value="1"/>
</dbReference>
<reference evidence="9" key="1">
    <citation type="journal article" date="2014" name="Int. J. Syst. Evol. Microbiol.">
        <title>Complete genome sequence of Corynebacterium casei LMG S-19264T (=DSM 44701T), isolated from a smear-ripened cheese.</title>
        <authorList>
            <consortium name="US DOE Joint Genome Institute (JGI-PGF)"/>
            <person name="Walter F."/>
            <person name="Albersmeier A."/>
            <person name="Kalinowski J."/>
            <person name="Ruckert C."/>
        </authorList>
    </citation>
    <scope>NUCLEOTIDE SEQUENCE</scope>
    <source>
        <strain evidence="9">CCM 7684</strain>
    </source>
</reference>
<dbReference type="UniPathway" id="UPA00219"/>
<evidence type="ECO:0000256" key="6">
    <source>
        <dbReference type="ARBA" id="ARBA00023316"/>
    </source>
</evidence>
<comment type="caution">
    <text evidence="9">The sequence shown here is derived from an EMBL/GenBank/DDBJ whole genome shotgun (WGS) entry which is preliminary data.</text>
</comment>
<evidence type="ECO:0000256" key="5">
    <source>
        <dbReference type="ARBA" id="ARBA00022984"/>
    </source>
</evidence>
<dbReference type="PANTHER" id="PTHR41533:SF1">
    <property type="entry name" value="L,D-TRANSPEPTIDASE YCBB-RELATED"/>
    <property type="match status" value="1"/>
</dbReference>
<sequence>MKKQAGFGTSVSGNPLSRRQLLGYGAGLVAAGALASKAQAQNATQMAQVEWGSSFDGGVQVSRLPSTSVPLLSEQTVQATELALQDYIRIEQQGGWQMVPATSRLELGQRHPNVIALRQRLAVSGDFDPNAGMSDIFDSYVEAAVKRFQARHGLLVTGVVGEAMLSALNVPASTRRQQLETNLVRLRSMSGNLGQRYVVVNIPAASIEAVEDGIVHSRHIAVVGKADRPSPVMTARIIDINFNPFWTVPASIVRKDLIPKMQADPGYLTKNKIRIYTQRGEELQPEQVNWTTDEATNYMFKQDPGDINSLGSVRINLPNKDAVYMHDTPAKNIFGENARFHSSGCVRVQNVRELVSWLLKESPGDWTRQKIDAVIRSGERIDAKIAQPVPVYWVYISAWGGADGVPQFHDDIYGRDGIGPIAQVQQ</sequence>
<dbReference type="RefSeq" id="WP_188409998.1">
    <property type="nucleotide sequence ID" value="NZ_BMCP01000002.1"/>
</dbReference>
<comment type="pathway">
    <text evidence="1 7">Cell wall biogenesis; peptidoglycan biosynthesis.</text>
</comment>
<feature type="domain" description="L,D-TPase catalytic" evidence="8">
    <location>
        <begin position="196"/>
        <end position="374"/>
    </location>
</feature>
<dbReference type="InterPro" id="IPR036366">
    <property type="entry name" value="PGBDSf"/>
</dbReference>
<evidence type="ECO:0000313" key="9">
    <source>
        <dbReference type="EMBL" id="GGE46405.1"/>
    </source>
</evidence>
<comment type="similarity">
    <text evidence="2">Belongs to the YkuD family.</text>
</comment>
<keyword evidence="10" id="KW-1185">Reference proteome</keyword>
<dbReference type="SUPFAM" id="SSF141523">
    <property type="entry name" value="L,D-transpeptidase catalytic domain-like"/>
    <property type="match status" value="1"/>
</dbReference>
<evidence type="ECO:0000313" key="10">
    <source>
        <dbReference type="Proteomes" id="UP000602745"/>
    </source>
</evidence>
<dbReference type="EMBL" id="BMCP01000002">
    <property type="protein sequence ID" value="GGE46405.1"/>
    <property type="molecule type" value="Genomic_DNA"/>
</dbReference>
<dbReference type="GO" id="GO:0009252">
    <property type="term" value="P:peptidoglycan biosynthetic process"/>
    <property type="evidence" value="ECO:0007669"/>
    <property type="project" value="UniProtKB-UniPathway"/>
</dbReference>
<evidence type="ECO:0000256" key="2">
    <source>
        <dbReference type="ARBA" id="ARBA00005992"/>
    </source>
</evidence>
<dbReference type="Proteomes" id="UP000602745">
    <property type="component" value="Unassembled WGS sequence"/>
</dbReference>
<dbReference type="PROSITE" id="PS51318">
    <property type="entry name" value="TAT"/>
    <property type="match status" value="1"/>
</dbReference>
<dbReference type="Pfam" id="PF03734">
    <property type="entry name" value="YkuD"/>
    <property type="match status" value="1"/>
</dbReference>
<dbReference type="PROSITE" id="PS52029">
    <property type="entry name" value="LD_TPASE"/>
    <property type="match status" value="1"/>
</dbReference>
<dbReference type="AlphaFoldDB" id="A0A8J2YIS2"/>
<dbReference type="InterPro" id="IPR006311">
    <property type="entry name" value="TAT_signal"/>
</dbReference>
<dbReference type="GO" id="GO:0016740">
    <property type="term" value="F:transferase activity"/>
    <property type="evidence" value="ECO:0007669"/>
    <property type="project" value="UniProtKB-KW"/>
</dbReference>
<dbReference type="GO" id="GO:0004180">
    <property type="term" value="F:carboxypeptidase activity"/>
    <property type="evidence" value="ECO:0007669"/>
    <property type="project" value="UniProtKB-ARBA"/>
</dbReference>
<keyword evidence="5 7" id="KW-0573">Peptidoglycan synthesis</keyword>
<dbReference type="PANTHER" id="PTHR41533">
    <property type="entry name" value="L,D-TRANSPEPTIDASE HI_1667-RELATED"/>
    <property type="match status" value="1"/>
</dbReference>